<evidence type="ECO:0000313" key="1">
    <source>
        <dbReference type="EMBL" id="KAE9533572.1"/>
    </source>
</evidence>
<comment type="caution">
    <text evidence="1">The sequence shown here is derived from an EMBL/GenBank/DDBJ whole genome shotgun (WGS) entry which is preliminary data.</text>
</comment>
<protein>
    <submittedName>
        <fullName evidence="1">Uncharacterized protein</fullName>
    </submittedName>
</protein>
<evidence type="ECO:0000313" key="2">
    <source>
        <dbReference type="Proteomes" id="UP000475862"/>
    </source>
</evidence>
<sequence>MNIYILNIKIINCNNCRRKSLSLRPLSKSRGKSSSENSSIVPFLVILSLRFTSTFVVKCVKILLQVFGIPFVSIHARSKLVGDPSTIEPIRWLLHILKLLQIVNLTLVILRLTNSLSVVETVPHVTSKTLIQRFPRAETIGDEKYALSSLSSLLVTVIMTESFLSISVLPIDVLVLSLLLGVLKDSNTSASDSMTSSALATLDVVGNASLICNDFEYGIGAVGVRNFDC</sequence>
<dbReference type="EMBL" id="VYZN01000034">
    <property type="protein sequence ID" value="KAE9533572.1"/>
    <property type="molecule type" value="Genomic_DNA"/>
</dbReference>
<reference evidence="1 2" key="1">
    <citation type="submission" date="2019-08" db="EMBL/GenBank/DDBJ databases">
        <title>The genome of the soybean aphid Biotype 1, its phylome, world population structure and adaptation to the North American continent.</title>
        <authorList>
            <person name="Giordano R."/>
            <person name="Donthu R.K."/>
            <person name="Hernandez A.G."/>
            <person name="Wright C.L."/>
            <person name="Zimin A.V."/>
        </authorList>
    </citation>
    <scope>NUCLEOTIDE SEQUENCE [LARGE SCALE GENOMIC DNA]</scope>
    <source>
        <tissue evidence="1">Whole aphids</tissue>
    </source>
</reference>
<dbReference type="Proteomes" id="UP000475862">
    <property type="component" value="Unassembled WGS sequence"/>
</dbReference>
<organism evidence="1 2">
    <name type="scientific">Aphis glycines</name>
    <name type="common">Soybean aphid</name>
    <dbReference type="NCBI Taxonomy" id="307491"/>
    <lineage>
        <taxon>Eukaryota</taxon>
        <taxon>Metazoa</taxon>
        <taxon>Ecdysozoa</taxon>
        <taxon>Arthropoda</taxon>
        <taxon>Hexapoda</taxon>
        <taxon>Insecta</taxon>
        <taxon>Pterygota</taxon>
        <taxon>Neoptera</taxon>
        <taxon>Paraneoptera</taxon>
        <taxon>Hemiptera</taxon>
        <taxon>Sternorrhyncha</taxon>
        <taxon>Aphidomorpha</taxon>
        <taxon>Aphidoidea</taxon>
        <taxon>Aphididae</taxon>
        <taxon>Aphidini</taxon>
        <taxon>Aphis</taxon>
        <taxon>Aphis</taxon>
    </lineage>
</organism>
<accession>A0A6G0TIT8</accession>
<gene>
    <name evidence="1" type="ORF">AGLY_009210</name>
</gene>
<keyword evidence="2" id="KW-1185">Reference proteome</keyword>
<dbReference type="AlphaFoldDB" id="A0A6G0TIT8"/>
<proteinExistence type="predicted"/>
<name>A0A6G0TIT8_APHGL</name>